<feature type="signal peptide" evidence="2">
    <location>
        <begin position="1"/>
        <end position="25"/>
    </location>
</feature>
<protein>
    <recommendedName>
        <fullName evidence="3">Cohesin domain-containing protein</fullName>
    </recommendedName>
</protein>
<organism evidence="4 5">
    <name type="scientific">Candidatus Daviesbacteria bacterium RIFCSPHIGHO2_01_FULL_40_11</name>
    <dbReference type="NCBI Taxonomy" id="1797762"/>
    <lineage>
        <taxon>Bacteria</taxon>
        <taxon>Candidatus Daviesiibacteriota</taxon>
    </lineage>
</organism>
<keyword evidence="2" id="KW-0732">Signal</keyword>
<dbReference type="GO" id="GO:0000272">
    <property type="term" value="P:polysaccharide catabolic process"/>
    <property type="evidence" value="ECO:0007669"/>
    <property type="project" value="InterPro"/>
</dbReference>
<name>A0A1F5JM24_9BACT</name>
<dbReference type="Gene3D" id="2.60.40.680">
    <property type="match status" value="1"/>
</dbReference>
<feature type="transmembrane region" description="Helical" evidence="1">
    <location>
        <begin position="232"/>
        <end position="253"/>
    </location>
</feature>
<dbReference type="SUPFAM" id="SSF49384">
    <property type="entry name" value="Carbohydrate-binding domain"/>
    <property type="match status" value="1"/>
</dbReference>
<dbReference type="AlphaFoldDB" id="A0A1F5JM24"/>
<dbReference type="InterPro" id="IPR008965">
    <property type="entry name" value="CBM2/CBM3_carb-bd_dom_sf"/>
</dbReference>
<gene>
    <name evidence="4" type="ORF">A2867_00350</name>
</gene>
<comment type="caution">
    <text evidence="4">The sequence shown here is derived from an EMBL/GenBank/DDBJ whole genome shotgun (WGS) entry which is preliminary data.</text>
</comment>
<reference evidence="4 5" key="1">
    <citation type="journal article" date="2016" name="Nat. Commun.">
        <title>Thousands of microbial genomes shed light on interconnected biogeochemical processes in an aquifer system.</title>
        <authorList>
            <person name="Anantharaman K."/>
            <person name="Brown C.T."/>
            <person name="Hug L.A."/>
            <person name="Sharon I."/>
            <person name="Castelle C.J."/>
            <person name="Probst A.J."/>
            <person name="Thomas B.C."/>
            <person name="Singh A."/>
            <person name="Wilkins M.J."/>
            <person name="Karaoz U."/>
            <person name="Brodie E.L."/>
            <person name="Williams K.H."/>
            <person name="Hubbard S.S."/>
            <person name="Banfield J.F."/>
        </authorList>
    </citation>
    <scope>NUCLEOTIDE SEQUENCE [LARGE SCALE GENOMIC DNA]</scope>
</reference>
<evidence type="ECO:0000256" key="1">
    <source>
        <dbReference type="SAM" id="Phobius"/>
    </source>
</evidence>
<evidence type="ECO:0000256" key="2">
    <source>
        <dbReference type="SAM" id="SignalP"/>
    </source>
</evidence>
<feature type="domain" description="Cohesin" evidence="3">
    <location>
        <begin position="28"/>
        <end position="136"/>
    </location>
</feature>
<accession>A0A1F5JM24</accession>
<dbReference type="Proteomes" id="UP000177555">
    <property type="component" value="Unassembled WGS sequence"/>
</dbReference>
<proteinExistence type="predicted"/>
<evidence type="ECO:0000313" key="5">
    <source>
        <dbReference type="Proteomes" id="UP000177555"/>
    </source>
</evidence>
<keyword evidence="1" id="KW-1133">Transmembrane helix</keyword>
<evidence type="ECO:0000259" key="3">
    <source>
        <dbReference type="Pfam" id="PF00963"/>
    </source>
</evidence>
<keyword evidence="1" id="KW-0812">Transmembrane</keyword>
<dbReference type="EMBL" id="MFCP01000004">
    <property type="protein sequence ID" value="OGE29598.1"/>
    <property type="molecule type" value="Genomic_DNA"/>
</dbReference>
<feature type="chain" id="PRO_5009519045" description="Cohesin domain-containing protein" evidence="2">
    <location>
        <begin position="26"/>
        <end position="254"/>
    </location>
</feature>
<dbReference type="GO" id="GO:0030246">
    <property type="term" value="F:carbohydrate binding"/>
    <property type="evidence" value="ECO:0007669"/>
    <property type="project" value="InterPro"/>
</dbReference>
<evidence type="ECO:0000313" key="4">
    <source>
        <dbReference type="EMBL" id="OGE29598.1"/>
    </source>
</evidence>
<sequence>MKFKSIIFIIFITVIAMGLPTSALAATLSLDPVNGTFNRGCNFSLNVNLDTQGGQTDGTDAILIYDPSRMTAQSITNGIIYPDYPGNTIDNSTGKVSILSLASVDKFFSGKGTLATVNFTVQSTAPTGVTQVSFDFDPNNKAKTTDSNVVERATILDLLSSVVNGNYIIGTGSCGAQTSPAPTIGPGTSGTVVTQFPGGRQGTVVVGTPPAQPKTLDQFVDKTGEGPGTPQLTFTLAIIGSVLTVLGILGLALL</sequence>
<keyword evidence="1" id="KW-0472">Membrane</keyword>
<dbReference type="Pfam" id="PF00963">
    <property type="entry name" value="Cohesin"/>
    <property type="match status" value="1"/>
</dbReference>
<dbReference type="InterPro" id="IPR002102">
    <property type="entry name" value="Cohesin_dom"/>
</dbReference>